<evidence type="ECO:0000256" key="3">
    <source>
        <dbReference type="ARBA" id="ARBA00023157"/>
    </source>
</evidence>
<reference evidence="7 8" key="1">
    <citation type="journal article" date="2016" name="PLoS ONE">
        <title>A First Insight into the Genome of the Filter-Feeder Mussel Mytilus galloprovincialis.</title>
        <authorList>
            <person name="Murgarella M."/>
            <person name="Puiu D."/>
            <person name="Novoa B."/>
            <person name="Figueras A."/>
            <person name="Posada D."/>
            <person name="Canchaya C."/>
        </authorList>
    </citation>
    <scope>NUCLEOTIDE SEQUENCE [LARGE SCALE GENOMIC DNA]</scope>
    <source>
        <tissue evidence="7">Muscle</tissue>
    </source>
</reference>
<sequence length="175" mass="19462">MFEFLNLPVEDGPQISIIGNVDVLENTPFNKTCNVSSNPLAHHVWWTRSDNAEVIDGPDLMFSAITRTYTDNYTCHAENIIFPSDNGPGNRIHIIPSIFNLNITEKEDIINITCQADCNPTCSYEWSKLTSPTIIESAHLIDSEVDRVDAGNYTCSAKSKISQNISTISVEINVL</sequence>
<dbReference type="Gene3D" id="2.60.40.10">
    <property type="entry name" value="Immunoglobulins"/>
    <property type="match status" value="2"/>
</dbReference>
<feature type="non-terminal residue" evidence="7">
    <location>
        <position position="175"/>
    </location>
</feature>
<dbReference type="Pfam" id="PF13895">
    <property type="entry name" value="Ig_2"/>
    <property type="match status" value="1"/>
</dbReference>
<dbReference type="InterPro" id="IPR007110">
    <property type="entry name" value="Ig-like_dom"/>
</dbReference>
<dbReference type="SMART" id="SM00409">
    <property type="entry name" value="IG"/>
    <property type="match status" value="2"/>
</dbReference>
<feature type="non-terminal residue" evidence="7">
    <location>
        <position position="1"/>
    </location>
</feature>
<comment type="subcellular location">
    <subcellularLocation>
        <location evidence="1">Membrane</location>
        <topology evidence="1">Single-pass type I membrane protein</topology>
    </subcellularLocation>
</comment>
<evidence type="ECO:0000256" key="1">
    <source>
        <dbReference type="ARBA" id="ARBA00004479"/>
    </source>
</evidence>
<dbReference type="GO" id="GO:0005911">
    <property type="term" value="C:cell-cell junction"/>
    <property type="evidence" value="ECO:0007669"/>
    <property type="project" value="TreeGrafter"/>
</dbReference>
<evidence type="ECO:0000313" key="8">
    <source>
        <dbReference type="Proteomes" id="UP000266721"/>
    </source>
</evidence>
<gene>
    <name evidence="7" type="ORF">AM593_05024</name>
</gene>
<dbReference type="PANTHER" id="PTHR11640">
    <property type="entry name" value="NEPHRIN"/>
    <property type="match status" value="1"/>
</dbReference>
<evidence type="ECO:0000313" key="7">
    <source>
        <dbReference type="EMBL" id="OPL33154.1"/>
    </source>
</evidence>
<dbReference type="PANTHER" id="PTHR11640:SF31">
    <property type="entry name" value="IRREGULAR CHIASM C-ROUGHEST PROTEIN-RELATED"/>
    <property type="match status" value="1"/>
</dbReference>
<keyword evidence="5" id="KW-0393">Immunoglobulin domain</keyword>
<dbReference type="GO" id="GO:0005886">
    <property type="term" value="C:plasma membrane"/>
    <property type="evidence" value="ECO:0007669"/>
    <property type="project" value="TreeGrafter"/>
</dbReference>
<evidence type="ECO:0000256" key="4">
    <source>
        <dbReference type="ARBA" id="ARBA00023180"/>
    </source>
</evidence>
<name>A0A3L5TTC8_MYTGA</name>
<dbReference type="InterPro" id="IPR051275">
    <property type="entry name" value="Cell_adhesion_signaling"/>
</dbReference>
<dbReference type="EMBL" id="KV584597">
    <property type="protein sequence ID" value="OPL33154.1"/>
    <property type="molecule type" value="Genomic_DNA"/>
</dbReference>
<evidence type="ECO:0000259" key="6">
    <source>
        <dbReference type="PROSITE" id="PS50835"/>
    </source>
</evidence>
<evidence type="ECO:0000256" key="5">
    <source>
        <dbReference type="ARBA" id="ARBA00023319"/>
    </source>
</evidence>
<dbReference type="InterPro" id="IPR036179">
    <property type="entry name" value="Ig-like_dom_sf"/>
</dbReference>
<comment type="caution">
    <text evidence="7">The sequence shown here is derived from an EMBL/GenBank/DDBJ whole genome shotgun (WGS) entry which is preliminary data.</text>
</comment>
<dbReference type="AlphaFoldDB" id="A0A3L5TTC8"/>
<feature type="domain" description="Ig-like" evidence="6">
    <location>
        <begin position="13"/>
        <end position="95"/>
    </location>
</feature>
<dbReference type="GO" id="GO:0050839">
    <property type="term" value="F:cell adhesion molecule binding"/>
    <property type="evidence" value="ECO:0007669"/>
    <property type="project" value="TreeGrafter"/>
</dbReference>
<protein>
    <recommendedName>
        <fullName evidence="6">Ig-like domain-containing protein</fullName>
    </recommendedName>
</protein>
<dbReference type="InterPro" id="IPR013783">
    <property type="entry name" value="Ig-like_fold"/>
</dbReference>
<keyword evidence="4" id="KW-0325">Glycoprotein</keyword>
<keyword evidence="2" id="KW-0472">Membrane</keyword>
<dbReference type="SUPFAM" id="SSF48726">
    <property type="entry name" value="Immunoglobulin"/>
    <property type="match status" value="1"/>
</dbReference>
<feature type="domain" description="Ig-like" evidence="6">
    <location>
        <begin position="96"/>
        <end position="166"/>
    </location>
</feature>
<dbReference type="InterPro" id="IPR003599">
    <property type="entry name" value="Ig_sub"/>
</dbReference>
<accession>A0A3L5TTC8</accession>
<dbReference type="GO" id="GO:0098609">
    <property type="term" value="P:cell-cell adhesion"/>
    <property type="evidence" value="ECO:0007669"/>
    <property type="project" value="TreeGrafter"/>
</dbReference>
<keyword evidence="3" id="KW-1015">Disulfide bond</keyword>
<evidence type="ECO:0000256" key="2">
    <source>
        <dbReference type="ARBA" id="ARBA00023136"/>
    </source>
</evidence>
<dbReference type="Proteomes" id="UP000266721">
    <property type="component" value="Unassembled WGS sequence"/>
</dbReference>
<proteinExistence type="predicted"/>
<keyword evidence="8" id="KW-1185">Reference proteome</keyword>
<dbReference type="PROSITE" id="PS50835">
    <property type="entry name" value="IG_LIKE"/>
    <property type="match status" value="2"/>
</dbReference>
<organism evidence="7 8">
    <name type="scientific">Mytilus galloprovincialis</name>
    <name type="common">Mediterranean mussel</name>
    <dbReference type="NCBI Taxonomy" id="29158"/>
    <lineage>
        <taxon>Eukaryota</taxon>
        <taxon>Metazoa</taxon>
        <taxon>Spiralia</taxon>
        <taxon>Lophotrochozoa</taxon>
        <taxon>Mollusca</taxon>
        <taxon>Bivalvia</taxon>
        <taxon>Autobranchia</taxon>
        <taxon>Pteriomorphia</taxon>
        <taxon>Mytilida</taxon>
        <taxon>Mytiloidea</taxon>
        <taxon>Mytilidae</taxon>
        <taxon>Mytilinae</taxon>
        <taxon>Mytilus</taxon>
    </lineage>
</organism>